<gene>
    <name evidence="13" type="ORF">M896_051690</name>
</gene>
<comment type="similarity">
    <text evidence="7">Belongs to the DEAD box helicase family.</text>
</comment>
<dbReference type="InterPro" id="IPR001650">
    <property type="entry name" value="Helicase_C-like"/>
</dbReference>
<dbReference type="Pfam" id="PF00270">
    <property type="entry name" value="DEAD"/>
    <property type="match status" value="1"/>
</dbReference>
<evidence type="ECO:0000313" key="13">
    <source>
        <dbReference type="EMBL" id="KHN69760.1"/>
    </source>
</evidence>
<dbReference type="GeneID" id="26261822"/>
<accession>A0A0B2ULD4</accession>
<dbReference type="SUPFAM" id="SSF52540">
    <property type="entry name" value="P-loop containing nucleoside triphosphate hydrolases"/>
    <property type="match status" value="1"/>
</dbReference>
<dbReference type="InterPro" id="IPR027417">
    <property type="entry name" value="P-loop_NTPase"/>
</dbReference>
<dbReference type="VEuPathDB" id="MicrosporidiaDB:M896_051690"/>
<feature type="domain" description="Helicase ATP-binding" evidence="10">
    <location>
        <begin position="32"/>
        <end position="206"/>
    </location>
</feature>
<dbReference type="PROSITE" id="PS51195">
    <property type="entry name" value="Q_MOTIF"/>
    <property type="match status" value="1"/>
</dbReference>
<evidence type="ECO:0000259" key="11">
    <source>
        <dbReference type="PROSITE" id="PS51194"/>
    </source>
</evidence>
<feature type="domain" description="DEAD-box RNA helicase Q" evidence="12">
    <location>
        <begin position="1"/>
        <end position="29"/>
    </location>
</feature>
<evidence type="ECO:0000256" key="5">
    <source>
        <dbReference type="ARBA" id="ARBA00022884"/>
    </source>
</evidence>
<dbReference type="RefSeq" id="XP_014563802.1">
    <property type="nucleotide sequence ID" value="XM_014708316.1"/>
</dbReference>
<keyword evidence="3 7" id="KW-0347">Helicase</keyword>
<keyword evidence="5 8" id="KW-0694">RNA-binding</keyword>
<dbReference type="STRING" id="1354746.A0A0B2ULD4"/>
<dbReference type="GO" id="GO:0016787">
    <property type="term" value="F:hydrolase activity"/>
    <property type="evidence" value="ECO:0007669"/>
    <property type="project" value="UniProtKB-KW"/>
</dbReference>
<dbReference type="InterPro" id="IPR014014">
    <property type="entry name" value="RNA_helicase_DEAD_Q_motif"/>
</dbReference>
<dbReference type="PROSITE" id="PS00039">
    <property type="entry name" value="DEAD_ATP_HELICASE"/>
    <property type="match status" value="1"/>
</dbReference>
<evidence type="ECO:0000256" key="2">
    <source>
        <dbReference type="ARBA" id="ARBA00022801"/>
    </source>
</evidence>
<dbReference type="InterPro" id="IPR000629">
    <property type="entry name" value="RNA-helicase_DEAD-box_CS"/>
</dbReference>
<dbReference type="Gene3D" id="3.40.50.300">
    <property type="entry name" value="P-loop containing nucleotide triphosphate hydrolases"/>
    <property type="match status" value="2"/>
</dbReference>
<dbReference type="EMBL" id="JOKQ01000005">
    <property type="protein sequence ID" value="KHN69760.1"/>
    <property type="molecule type" value="Genomic_DNA"/>
</dbReference>
<comment type="caution">
    <text evidence="13">The sequence shown here is derived from an EMBL/GenBank/DDBJ whole genome shotgun (WGS) entry which is preliminary data.</text>
</comment>
<keyword evidence="4 7" id="KW-0067">ATP-binding</keyword>
<dbReference type="FunCoup" id="A0A0B2ULD4">
    <property type="interactions" value="282"/>
</dbReference>
<evidence type="ECO:0000259" key="10">
    <source>
        <dbReference type="PROSITE" id="PS51192"/>
    </source>
</evidence>
<comment type="catalytic activity">
    <reaction evidence="8">
        <text>ATP + H2O = ADP + phosphate + H(+)</text>
        <dbReference type="Rhea" id="RHEA:13065"/>
        <dbReference type="ChEBI" id="CHEBI:15377"/>
        <dbReference type="ChEBI" id="CHEBI:15378"/>
        <dbReference type="ChEBI" id="CHEBI:30616"/>
        <dbReference type="ChEBI" id="CHEBI:43474"/>
        <dbReference type="ChEBI" id="CHEBI:456216"/>
        <dbReference type="EC" id="3.6.4.13"/>
    </reaction>
</comment>
<dbReference type="InParanoid" id="A0A0B2ULD4"/>
<dbReference type="CDD" id="cd18787">
    <property type="entry name" value="SF2_C_DEAD"/>
    <property type="match status" value="1"/>
</dbReference>
<comment type="function">
    <text evidence="8">RNA helicase.</text>
</comment>
<evidence type="ECO:0000256" key="3">
    <source>
        <dbReference type="ARBA" id="ARBA00022806"/>
    </source>
</evidence>
<reference evidence="13 14" key="1">
    <citation type="journal article" date="2014" name="MBio">
        <title>The Ordospora colligata genome; evolution of extreme reduction in microsporidia and host-to-parasite horizontal gene transfer.</title>
        <authorList>
            <person name="Pombert J.-F."/>
            <person name="Haag K.L."/>
            <person name="Beidas S."/>
            <person name="Ebert D."/>
            <person name="Keeling P.J."/>
        </authorList>
    </citation>
    <scope>NUCLEOTIDE SEQUENCE [LARGE SCALE GENOMIC DNA]</scope>
    <source>
        <strain evidence="13 14">OC4</strain>
    </source>
</reference>
<organism evidence="13 14">
    <name type="scientific">Ordospora colligata OC4</name>
    <dbReference type="NCBI Taxonomy" id="1354746"/>
    <lineage>
        <taxon>Eukaryota</taxon>
        <taxon>Fungi</taxon>
        <taxon>Fungi incertae sedis</taxon>
        <taxon>Microsporidia</taxon>
        <taxon>Ordosporidae</taxon>
        <taxon>Ordospora</taxon>
    </lineage>
</organism>
<protein>
    <recommendedName>
        <fullName evidence="8">ATP-dependent RNA helicase</fullName>
        <ecNumber evidence="8">3.6.4.13</ecNumber>
    </recommendedName>
</protein>
<evidence type="ECO:0000256" key="6">
    <source>
        <dbReference type="PROSITE-ProRule" id="PRU00552"/>
    </source>
</evidence>
<feature type="short sequence motif" description="Q motif" evidence="6">
    <location>
        <begin position="1"/>
        <end position="29"/>
    </location>
</feature>
<dbReference type="AlphaFoldDB" id="A0A0B2ULD4"/>
<feature type="domain" description="Helicase C-terminal" evidence="11">
    <location>
        <begin position="228"/>
        <end position="381"/>
    </location>
</feature>
<dbReference type="HOGENOM" id="CLU_003041_1_3_1"/>
<keyword evidence="2 7" id="KW-0378">Hydrolase</keyword>
<dbReference type="GO" id="GO:0003723">
    <property type="term" value="F:RNA binding"/>
    <property type="evidence" value="ECO:0007669"/>
    <property type="project" value="UniProtKB-UniRule"/>
</dbReference>
<proteinExistence type="inferred from homology"/>
<dbReference type="GO" id="GO:0005524">
    <property type="term" value="F:ATP binding"/>
    <property type="evidence" value="ECO:0007669"/>
    <property type="project" value="UniProtKB-UniRule"/>
</dbReference>
<dbReference type="SMART" id="SM00487">
    <property type="entry name" value="DEXDc"/>
    <property type="match status" value="1"/>
</dbReference>
<name>A0A0B2ULD4_9MICR</name>
<dbReference type="PANTHER" id="PTHR24031">
    <property type="entry name" value="RNA HELICASE"/>
    <property type="match status" value="1"/>
</dbReference>
<feature type="compositionally biased region" description="Basic and acidic residues" evidence="9">
    <location>
        <begin position="365"/>
        <end position="376"/>
    </location>
</feature>
<evidence type="ECO:0000256" key="8">
    <source>
        <dbReference type="RuleBase" id="RU365068"/>
    </source>
</evidence>
<dbReference type="SMART" id="SM00490">
    <property type="entry name" value="HELICc"/>
    <property type="match status" value="1"/>
</dbReference>
<dbReference type="PROSITE" id="PS51194">
    <property type="entry name" value="HELICASE_CTER"/>
    <property type="match status" value="1"/>
</dbReference>
<dbReference type="EC" id="3.6.4.13" evidence="8"/>
<sequence>MEFSSLKIDNSIKKGLREHGFVEMTEIQQKVIPVGLEGGDVIGSSQTGSGKTLAFVIPMLHRLKELQWNMQDGLGCLVVTPTRELALQIFDVLGKVGKYAGFSMGLVMGGMEAESESEKICGVNILVCTPGRFIQHLHENTYMNTGNVQILVLDEADKMIEMGFRESLVSILGHLPKKKQVMLFSATPKASVARILELDDPKIVCVYREEGFPSRLQQYFYMMKIKDKINNLYAFLKRNADIKAIVFFSTCKEVKFHYLLFGRLKLRSKIFCLSGGMTQKQRIEVFTRFVKENNGYLFCTDLGSRGLDFPNVDAVLQYDCPCNIETYVHRVGRTARNNNNGKSYLYLVHGEERILSDIQKRGWVQKSKEPESKDTSPLDDISEGPRIEVNPIDRNVQGLIKHNEEIGEYCKKYLVTYEKFISMSSRKYSDCVIQKMPSLYNYFGIERDTKHKGREDDSE</sequence>
<evidence type="ECO:0000313" key="14">
    <source>
        <dbReference type="Proteomes" id="UP000031056"/>
    </source>
</evidence>
<dbReference type="PROSITE" id="PS51192">
    <property type="entry name" value="HELICASE_ATP_BIND_1"/>
    <property type="match status" value="1"/>
</dbReference>
<dbReference type="InterPro" id="IPR011545">
    <property type="entry name" value="DEAD/DEAH_box_helicase_dom"/>
</dbReference>
<keyword evidence="1 7" id="KW-0547">Nucleotide-binding</keyword>
<dbReference type="InterPro" id="IPR014001">
    <property type="entry name" value="Helicase_ATP-bd"/>
</dbReference>
<feature type="region of interest" description="Disordered" evidence="9">
    <location>
        <begin position="365"/>
        <end position="386"/>
    </location>
</feature>
<comment type="domain">
    <text evidence="8">The Q motif is unique to and characteristic of the DEAD box family of RNA helicases and controls ATP binding and hydrolysis.</text>
</comment>
<evidence type="ECO:0000259" key="12">
    <source>
        <dbReference type="PROSITE" id="PS51195"/>
    </source>
</evidence>
<evidence type="ECO:0000256" key="9">
    <source>
        <dbReference type="SAM" id="MobiDB-lite"/>
    </source>
</evidence>
<dbReference type="Proteomes" id="UP000031056">
    <property type="component" value="Unassembled WGS sequence"/>
</dbReference>
<keyword evidence="14" id="KW-1185">Reference proteome</keyword>
<evidence type="ECO:0000256" key="7">
    <source>
        <dbReference type="RuleBase" id="RU000492"/>
    </source>
</evidence>
<evidence type="ECO:0000256" key="4">
    <source>
        <dbReference type="ARBA" id="ARBA00022840"/>
    </source>
</evidence>
<evidence type="ECO:0000256" key="1">
    <source>
        <dbReference type="ARBA" id="ARBA00022741"/>
    </source>
</evidence>
<dbReference type="OrthoDB" id="10259640at2759"/>
<dbReference type="GO" id="GO:0003724">
    <property type="term" value="F:RNA helicase activity"/>
    <property type="evidence" value="ECO:0007669"/>
    <property type="project" value="UniProtKB-EC"/>
</dbReference>
<dbReference type="Pfam" id="PF00271">
    <property type="entry name" value="Helicase_C"/>
    <property type="match status" value="1"/>
</dbReference>